<evidence type="ECO:0000313" key="8">
    <source>
        <dbReference type="Proteomes" id="UP000027195"/>
    </source>
</evidence>
<evidence type="ECO:0000259" key="6">
    <source>
        <dbReference type="PROSITE" id="PS51503"/>
    </source>
</evidence>
<proteinExistence type="predicted"/>
<dbReference type="PANTHER" id="PTHR28018:SF3">
    <property type="entry name" value="RESPIRATORY SUPERCOMPLEX FACTOR 2, MITOCHONDRIAL"/>
    <property type="match status" value="1"/>
</dbReference>
<dbReference type="InterPro" id="IPR007667">
    <property type="entry name" value="Hypoxia_induced_domain"/>
</dbReference>
<dbReference type="PROSITE" id="PS51503">
    <property type="entry name" value="HIG1"/>
    <property type="match status" value="1"/>
</dbReference>
<feature type="domain" description="HIG1" evidence="6">
    <location>
        <begin position="90"/>
        <end position="181"/>
    </location>
</feature>
<organism evidence="7 8">
    <name type="scientific">Botryobasidium botryosum (strain FD-172 SS1)</name>
    <dbReference type="NCBI Taxonomy" id="930990"/>
    <lineage>
        <taxon>Eukaryota</taxon>
        <taxon>Fungi</taxon>
        <taxon>Dikarya</taxon>
        <taxon>Basidiomycota</taxon>
        <taxon>Agaricomycotina</taxon>
        <taxon>Agaricomycetes</taxon>
        <taxon>Cantharellales</taxon>
        <taxon>Botryobasidiaceae</taxon>
        <taxon>Botryobasidium</taxon>
    </lineage>
</organism>
<dbReference type="GO" id="GO:0033617">
    <property type="term" value="P:mitochondrial respiratory chain complex IV assembly"/>
    <property type="evidence" value="ECO:0007669"/>
    <property type="project" value="TreeGrafter"/>
</dbReference>
<reference evidence="8" key="1">
    <citation type="journal article" date="2014" name="Proc. Natl. Acad. Sci. U.S.A.">
        <title>Extensive sampling of basidiomycete genomes demonstrates inadequacy of the white-rot/brown-rot paradigm for wood decay fungi.</title>
        <authorList>
            <person name="Riley R."/>
            <person name="Salamov A.A."/>
            <person name="Brown D.W."/>
            <person name="Nagy L.G."/>
            <person name="Floudas D."/>
            <person name="Held B.W."/>
            <person name="Levasseur A."/>
            <person name="Lombard V."/>
            <person name="Morin E."/>
            <person name="Otillar R."/>
            <person name="Lindquist E.A."/>
            <person name="Sun H."/>
            <person name="LaButti K.M."/>
            <person name="Schmutz J."/>
            <person name="Jabbour D."/>
            <person name="Luo H."/>
            <person name="Baker S.E."/>
            <person name="Pisabarro A.G."/>
            <person name="Walton J.D."/>
            <person name="Blanchette R.A."/>
            <person name="Henrissat B."/>
            <person name="Martin F."/>
            <person name="Cullen D."/>
            <person name="Hibbett D.S."/>
            <person name="Grigoriev I.V."/>
        </authorList>
    </citation>
    <scope>NUCLEOTIDE SEQUENCE [LARGE SCALE GENOMIC DNA]</scope>
    <source>
        <strain evidence="8">FD-172 SS1</strain>
    </source>
</reference>
<comment type="subcellular location">
    <subcellularLocation>
        <location evidence="1">Mitochondrion</location>
    </subcellularLocation>
</comment>
<keyword evidence="8" id="KW-1185">Reference proteome</keyword>
<accession>A0A067NAG5</accession>
<keyword evidence="3 5" id="KW-1133">Transmembrane helix</keyword>
<dbReference type="PANTHER" id="PTHR28018">
    <property type="entry name" value="RESPIRATORY SUPERCOMPLEX FACTOR 2, MITOCHONDRIAL"/>
    <property type="match status" value="1"/>
</dbReference>
<dbReference type="InParanoid" id="A0A067NAG5"/>
<keyword evidence="2 5" id="KW-0812">Transmembrane</keyword>
<feature type="transmembrane region" description="Helical" evidence="5">
    <location>
        <begin position="118"/>
        <end position="141"/>
    </location>
</feature>
<dbReference type="InterPro" id="IPR040153">
    <property type="entry name" value="Rcf2"/>
</dbReference>
<feature type="transmembrane region" description="Helical" evidence="5">
    <location>
        <begin position="153"/>
        <end position="172"/>
    </location>
</feature>
<dbReference type="OrthoDB" id="1915122at2759"/>
<dbReference type="STRING" id="930990.A0A067NAG5"/>
<evidence type="ECO:0000256" key="3">
    <source>
        <dbReference type="ARBA" id="ARBA00022989"/>
    </source>
</evidence>
<keyword evidence="4 5" id="KW-0472">Membrane</keyword>
<dbReference type="Pfam" id="PF04588">
    <property type="entry name" value="HIG_1_N"/>
    <property type="match status" value="1"/>
</dbReference>
<dbReference type="HOGENOM" id="CLU_079101_1_0_1"/>
<evidence type="ECO:0000256" key="1">
    <source>
        <dbReference type="ARBA" id="ARBA00004173"/>
    </source>
</evidence>
<evidence type="ECO:0000256" key="2">
    <source>
        <dbReference type="ARBA" id="ARBA00022692"/>
    </source>
</evidence>
<dbReference type="GO" id="GO:0005739">
    <property type="term" value="C:mitochondrion"/>
    <property type="evidence" value="ECO:0007669"/>
    <property type="project" value="UniProtKB-SubCell"/>
</dbReference>
<evidence type="ECO:0000256" key="4">
    <source>
        <dbReference type="ARBA" id="ARBA00023136"/>
    </source>
</evidence>
<evidence type="ECO:0000256" key="5">
    <source>
        <dbReference type="SAM" id="Phobius"/>
    </source>
</evidence>
<dbReference type="EMBL" id="KL198017">
    <property type="protein sequence ID" value="KDQ21127.1"/>
    <property type="molecule type" value="Genomic_DNA"/>
</dbReference>
<sequence length="217" mass="24500">MKILTQEEINEHYDVTLKGGIKGFSYGLATSLPLSLIAQRYWPYYRSLPLPLKAFGVMVITVPACVIKAETDGNAWEHSRWNDIGKHEIDEVAQREQARWDALGTKEKVLDWAARRRYTIVGGSWALSMALSFGIIMRNPYLSFSQKLVQARMWAQGLTIGVLIASAGLSNVRKDEHHHRVVQLGDHSWKDILDEQEKQKAEALKAKAQQITSNPSS</sequence>
<dbReference type="AlphaFoldDB" id="A0A067NAG5"/>
<dbReference type="FunCoup" id="A0A067NAG5">
    <property type="interactions" value="56"/>
</dbReference>
<protein>
    <recommendedName>
        <fullName evidence="6">HIG1 domain-containing protein</fullName>
    </recommendedName>
</protein>
<name>A0A067NAG5_BOTB1</name>
<dbReference type="Proteomes" id="UP000027195">
    <property type="component" value="Unassembled WGS sequence"/>
</dbReference>
<evidence type="ECO:0000313" key="7">
    <source>
        <dbReference type="EMBL" id="KDQ21127.1"/>
    </source>
</evidence>
<gene>
    <name evidence="7" type="ORF">BOTBODRAFT_183773</name>
</gene>